<dbReference type="Pfam" id="PF12146">
    <property type="entry name" value="Hydrolase_4"/>
    <property type="match status" value="1"/>
</dbReference>
<organism evidence="3 4">
    <name type="scientific">Botryobasidium botryosum (strain FD-172 SS1)</name>
    <dbReference type="NCBI Taxonomy" id="930990"/>
    <lineage>
        <taxon>Eukaryota</taxon>
        <taxon>Fungi</taxon>
        <taxon>Dikarya</taxon>
        <taxon>Basidiomycota</taxon>
        <taxon>Agaricomycotina</taxon>
        <taxon>Agaricomycetes</taxon>
        <taxon>Cantharellales</taxon>
        <taxon>Botryobasidiaceae</taxon>
        <taxon>Botryobasidium</taxon>
    </lineage>
</organism>
<accession>A0A067M4B2</accession>
<dbReference type="InterPro" id="IPR022742">
    <property type="entry name" value="Hydrolase_4"/>
</dbReference>
<dbReference type="EMBL" id="KL198068">
    <property type="protein sequence ID" value="KDQ10364.1"/>
    <property type="molecule type" value="Genomic_DNA"/>
</dbReference>
<dbReference type="Gene3D" id="1.10.10.800">
    <property type="match status" value="1"/>
</dbReference>
<dbReference type="GO" id="GO:0016788">
    <property type="term" value="F:hydrolase activity, acting on ester bonds"/>
    <property type="evidence" value="ECO:0007669"/>
    <property type="project" value="UniProtKB-ARBA"/>
</dbReference>
<dbReference type="Gene3D" id="3.40.50.1820">
    <property type="entry name" value="alpha/beta hydrolase"/>
    <property type="match status" value="1"/>
</dbReference>
<feature type="domain" description="Serine aminopeptidase S33" evidence="2">
    <location>
        <begin position="37"/>
        <end position="269"/>
    </location>
</feature>
<dbReference type="HOGENOM" id="CLU_048587_1_0_1"/>
<keyword evidence="4" id="KW-1185">Reference proteome</keyword>
<dbReference type="SUPFAM" id="SSF53474">
    <property type="entry name" value="alpha/beta-Hydrolases"/>
    <property type="match status" value="1"/>
</dbReference>
<dbReference type="InParanoid" id="A0A067M4B2"/>
<evidence type="ECO:0000256" key="1">
    <source>
        <dbReference type="ARBA" id="ARBA00022801"/>
    </source>
</evidence>
<protein>
    <recommendedName>
        <fullName evidence="2">Serine aminopeptidase S33 domain-containing protein</fullName>
    </recommendedName>
</protein>
<proteinExistence type="predicted"/>
<dbReference type="InterPro" id="IPR029058">
    <property type="entry name" value="AB_hydrolase_fold"/>
</dbReference>
<keyword evidence="1" id="KW-0378">Hydrolase</keyword>
<name>A0A067M4B2_BOTB1</name>
<dbReference type="PANTHER" id="PTHR22946:SF9">
    <property type="entry name" value="POLYKETIDE TRANSFERASE AF380"/>
    <property type="match status" value="1"/>
</dbReference>
<dbReference type="STRING" id="930990.A0A067M4B2"/>
<dbReference type="OrthoDB" id="2498029at2759"/>
<dbReference type="PANTHER" id="PTHR22946">
    <property type="entry name" value="DIENELACTONE HYDROLASE DOMAIN-CONTAINING PROTEIN-RELATED"/>
    <property type="match status" value="1"/>
</dbReference>
<dbReference type="InterPro" id="IPR050261">
    <property type="entry name" value="FrsA_esterase"/>
</dbReference>
<dbReference type="Proteomes" id="UP000027195">
    <property type="component" value="Unassembled WGS sequence"/>
</dbReference>
<dbReference type="AlphaFoldDB" id="A0A067M4B2"/>
<gene>
    <name evidence="3" type="ORF">BOTBODRAFT_36262</name>
</gene>
<evidence type="ECO:0000313" key="3">
    <source>
        <dbReference type="EMBL" id="KDQ10364.1"/>
    </source>
</evidence>
<sequence>MATFTRSTIKIPSRTAGWNIDAWQYLPWSESESESAKKHAVIIMAHGFTLPKTMSLEQYATTFAAVGYAVLLFDYRRWGDSDGIPRQLLILNEQLDDYRTVIEHARQSELFDPTKIILWGTSFSGGHIMQLASEDHTIAAVLGQCPFSDGLASVSSLSTLTLLKVMPYAIWDRLKLALGLRPIYVPISAPHGKFAVLTTYGTDRGLRKLQTNEGDYTNKVQASCIFQFPLYRPGKRAAKIACPLFFSIPERDNLCPPKGALDAVKAAPKGEFVRIKGVLGHFDSYPAFDEHEIGLKAQVDFLLRVIPV</sequence>
<evidence type="ECO:0000313" key="4">
    <source>
        <dbReference type="Proteomes" id="UP000027195"/>
    </source>
</evidence>
<reference evidence="4" key="1">
    <citation type="journal article" date="2014" name="Proc. Natl. Acad. Sci. U.S.A.">
        <title>Extensive sampling of basidiomycete genomes demonstrates inadequacy of the white-rot/brown-rot paradigm for wood decay fungi.</title>
        <authorList>
            <person name="Riley R."/>
            <person name="Salamov A.A."/>
            <person name="Brown D.W."/>
            <person name="Nagy L.G."/>
            <person name="Floudas D."/>
            <person name="Held B.W."/>
            <person name="Levasseur A."/>
            <person name="Lombard V."/>
            <person name="Morin E."/>
            <person name="Otillar R."/>
            <person name="Lindquist E.A."/>
            <person name="Sun H."/>
            <person name="LaButti K.M."/>
            <person name="Schmutz J."/>
            <person name="Jabbour D."/>
            <person name="Luo H."/>
            <person name="Baker S.E."/>
            <person name="Pisabarro A.G."/>
            <person name="Walton J.D."/>
            <person name="Blanchette R.A."/>
            <person name="Henrissat B."/>
            <person name="Martin F."/>
            <person name="Cullen D."/>
            <person name="Hibbett D.S."/>
            <person name="Grigoriev I.V."/>
        </authorList>
    </citation>
    <scope>NUCLEOTIDE SEQUENCE [LARGE SCALE GENOMIC DNA]</scope>
    <source>
        <strain evidence="4">FD-172 SS1</strain>
    </source>
</reference>
<evidence type="ECO:0000259" key="2">
    <source>
        <dbReference type="Pfam" id="PF12146"/>
    </source>
</evidence>